<keyword evidence="2" id="KW-1185">Reference proteome</keyword>
<organism evidence="1 2">
    <name type="scientific">Psychrosphaera algicola</name>
    <dbReference type="NCBI Taxonomy" id="3023714"/>
    <lineage>
        <taxon>Bacteria</taxon>
        <taxon>Pseudomonadati</taxon>
        <taxon>Pseudomonadota</taxon>
        <taxon>Gammaproteobacteria</taxon>
        <taxon>Alteromonadales</taxon>
        <taxon>Pseudoalteromonadaceae</taxon>
        <taxon>Psychrosphaera</taxon>
    </lineage>
</organism>
<dbReference type="Proteomes" id="UP001528411">
    <property type="component" value="Unassembled WGS sequence"/>
</dbReference>
<accession>A0ABT5F994</accession>
<name>A0ABT5F994_9GAMM</name>
<dbReference type="RefSeq" id="WP_272179817.1">
    <property type="nucleotide sequence ID" value="NZ_JAQOMS010000002.1"/>
</dbReference>
<evidence type="ECO:0000313" key="1">
    <source>
        <dbReference type="EMBL" id="MDC2888102.1"/>
    </source>
</evidence>
<reference evidence="1 2" key="1">
    <citation type="submission" date="2023-01" db="EMBL/GenBank/DDBJ databases">
        <title>Psychrosphaera sp. nov., isolated from marine algae.</title>
        <authorList>
            <person name="Bayburt H."/>
            <person name="Choi B.J."/>
            <person name="Kim J.M."/>
            <person name="Choi D.G."/>
            <person name="Jeon C.O."/>
        </authorList>
    </citation>
    <scope>NUCLEOTIDE SEQUENCE [LARGE SCALE GENOMIC DNA]</scope>
    <source>
        <strain evidence="1 2">G1-22</strain>
    </source>
</reference>
<protein>
    <submittedName>
        <fullName evidence="1">Uncharacterized protein</fullName>
    </submittedName>
</protein>
<proteinExistence type="predicted"/>
<comment type="caution">
    <text evidence="1">The sequence shown here is derived from an EMBL/GenBank/DDBJ whole genome shotgun (WGS) entry which is preliminary data.</text>
</comment>
<dbReference type="EMBL" id="JAQOMS010000002">
    <property type="protein sequence ID" value="MDC2888102.1"/>
    <property type="molecule type" value="Genomic_DNA"/>
</dbReference>
<gene>
    <name evidence="1" type="ORF">PN838_03835</name>
</gene>
<evidence type="ECO:0000313" key="2">
    <source>
        <dbReference type="Proteomes" id="UP001528411"/>
    </source>
</evidence>
<sequence length="168" mass="19721">MLNQLSTDQKQQLLTNIEAYQQETHSERLENAKTLTEKLNDSDRFDAIEDILGKLTPAQKQRRDQLTKELNDTLLMRIESQKRWLSLFRLGVQPQNLSVSESQLTVLFTELSSYRSEALITAQDHNKNLYQDWSLDLLESMTKRQKDTLLEVIDEYRTDFIKLAKNDD</sequence>